<dbReference type="AlphaFoldDB" id="A0A9P4QHU5"/>
<dbReference type="CDD" id="cd18105">
    <property type="entry name" value="SpoU-like_MRM1"/>
    <property type="match status" value="1"/>
</dbReference>
<dbReference type="OrthoDB" id="270651at2759"/>
<protein>
    <recommendedName>
        <fullName evidence="6">tRNA/rRNA methyltransferase SpoU type domain-containing protein</fullName>
    </recommendedName>
</protein>
<keyword evidence="4" id="KW-0808">Transferase</keyword>
<comment type="caution">
    <text evidence="7">The sequence shown here is derived from an EMBL/GenBank/DDBJ whole genome shotgun (WGS) entry which is preliminary data.</text>
</comment>
<dbReference type="InterPro" id="IPR029028">
    <property type="entry name" value="Alpha/beta_knot_MTases"/>
</dbReference>
<evidence type="ECO:0000256" key="2">
    <source>
        <dbReference type="ARBA" id="ARBA00022552"/>
    </source>
</evidence>
<evidence type="ECO:0000256" key="4">
    <source>
        <dbReference type="ARBA" id="ARBA00022679"/>
    </source>
</evidence>
<evidence type="ECO:0000259" key="6">
    <source>
        <dbReference type="Pfam" id="PF00588"/>
    </source>
</evidence>
<dbReference type="InterPro" id="IPR047182">
    <property type="entry name" value="MRM1"/>
</dbReference>
<keyword evidence="2" id="KW-0698">rRNA processing</keyword>
<dbReference type="SUPFAM" id="SSF75217">
    <property type="entry name" value="alpha/beta knot"/>
    <property type="match status" value="1"/>
</dbReference>
<dbReference type="Gene3D" id="3.40.1280.10">
    <property type="match status" value="1"/>
</dbReference>
<name>A0A9P4QHU5_9PEZI</name>
<dbReference type="InterPro" id="IPR001537">
    <property type="entry name" value="SpoU_MeTrfase"/>
</dbReference>
<organism evidence="7 8">
    <name type="scientific">Polychaeton citri CBS 116435</name>
    <dbReference type="NCBI Taxonomy" id="1314669"/>
    <lineage>
        <taxon>Eukaryota</taxon>
        <taxon>Fungi</taxon>
        <taxon>Dikarya</taxon>
        <taxon>Ascomycota</taxon>
        <taxon>Pezizomycotina</taxon>
        <taxon>Dothideomycetes</taxon>
        <taxon>Dothideomycetidae</taxon>
        <taxon>Capnodiales</taxon>
        <taxon>Capnodiaceae</taxon>
        <taxon>Polychaeton</taxon>
    </lineage>
</organism>
<keyword evidence="5" id="KW-0949">S-adenosyl-L-methionine</keyword>
<dbReference type="GO" id="GO:0003723">
    <property type="term" value="F:RNA binding"/>
    <property type="evidence" value="ECO:0007669"/>
    <property type="project" value="InterPro"/>
</dbReference>
<dbReference type="PANTHER" id="PTHR46103">
    <property type="entry name" value="RRNA METHYLTRANSFERASE 1, MITOCHONDRIAL"/>
    <property type="match status" value="1"/>
</dbReference>
<evidence type="ECO:0000313" key="8">
    <source>
        <dbReference type="Proteomes" id="UP000799441"/>
    </source>
</evidence>
<evidence type="ECO:0000256" key="5">
    <source>
        <dbReference type="ARBA" id="ARBA00022691"/>
    </source>
</evidence>
<dbReference type="InterPro" id="IPR029026">
    <property type="entry name" value="tRNA_m1G_MTases_N"/>
</dbReference>
<dbReference type="InterPro" id="IPR047261">
    <property type="entry name" value="MRM1_MeTrfase_dom"/>
</dbReference>
<accession>A0A9P4QHU5</accession>
<gene>
    <name evidence="7" type="ORF">K431DRAFT_213927</name>
</gene>
<evidence type="ECO:0000256" key="1">
    <source>
        <dbReference type="ARBA" id="ARBA00007228"/>
    </source>
</evidence>
<comment type="similarity">
    <text evidence="1">Belongs to the class IV-like SAM-binding methyltransferase superfamily. RNA methyltransferase TrmH family.</text>
</comment>
<reference evidence="7" key="1">
    <citation type="journal article" date="2020" name="Stud. Mycol.">
        <title>101 Dothideomycetes genomes: a test case for predicting lifestyles and emergence of pathogens.</title>
        <authorList>
            <person name="Haridas S."/>
            <person name="Albert R."/>
            <person name="Binder M."/>
            <person name="Bloem J."/>
            <person name="Labutti K."/>
            <person name="Salamov A."/>
            <person name="Andreopoulos B."/>
            <person name="Baker S."/>
            <person name="Barry K."/>
            <person name="Bills G."/>
            <person name="Bluhm B."/>
            <person name="Cannon C."/>
            <person name="Castanera R."/>
            <person name="Culley D."/>
            <person name="Daum C."/>
            <person name="Ezra D."/>
            <person name="Gonzalez J."/>
            <person name="Henrissat B."/>
            <person name="Kuo A."/>
            <person name="Liang C."/>
            <person name="Lipzen A."/>
            <person name="Lutzoni F."/>
            <person name="Magnuson J."/>
            <person name="Mondo S."/>
            <person name="Nolan M."/>
            <person name="Ohm R."/>
            <person name="Pangilinan J."/>
            <person name="Park H.-J."/>
            <person name="Ramirez L."/>
            <person name="Alfaro M."/>
            <person name="Sun H."/>
            <person name="Tritt A."/>
            <person name="Yoshinaga Y."/>
            <person name="Zwiers L.-H."/>
            <person name="Turgeon B."/>
            <person name="Goodwin S."/>
            <person name="Spatafora J."/>
            <person name="Crous P."/>
            <person name="Grigoriev I."/>
        </authorList>
    </citation>
    <scope>NUCLEOTIDE SEQUENCE</scope>
    <source>
        <strain evidence="7">CBS 116435</strain>
    </source>
</reference>
<dbReference type="GO" id="GO:0016435">
    <property type="term" value="F:rRNA (guanine) methyltransferase activity"/>
    <property type="evidence" value="ECO:0007669"/>
    <property type="project" value="TreeGrafter"/>
</dbReference>
<sequence>MRHSSLPDLKVNRRADRAVLDKISSNRNHQNVALECSRLPFPPLASLGYPTFDPTTNVPSIPLAFADTKRSPEDIAIDGNDPTLALARSHIKPWHKPLVVFLDGILDPQNLGNILRTCHFYNVTAVAIATNTCAPISSATLAKASSGACEAIPLFAVSRPSDFIYQSARAGWRVDASVAPSGDWGANARESAKAISTADVKKASPLAKKPTILMLGAEGEGLRKNLVRHADGLVSIMPAGGVGVARSQKHDVGVDSLNVGTAAGVLLEAYYTEPLGGNRESRSTGGDKIW</sequence>
<dbReference type="Pfam" id="PF00588">
    <property type="entry name" value="SpoU_methylase"/>
    <property type="match status" value="1"/>
</dbReference>
<evidence type="ECO:0000256" key="3">
    <source>
        <dbReference type="ARBA" id="ARBA00022603"/>
    </source>
</evidence>
<keyword evidence="3" id="KW-0489">Methyltransferase</keyword>
<dbReference type="GO" id="GO:0005739">
    <property type="term" value="C:mitochondrion"/>
    <property type="evidence" value="ECO:0007669"/>
    <property type="project" value="TreeGrafter"/>
</dbReference>
<proteinExistence type="inferred from homology"/>
<dbReference type="PANTHER" id="PTHR46103:SF1">
    <property type="entry name" value="RRNA METHYLTRANSFERASE 1, MITOCHONDRIAL"/>
    <property type="match status" value="1"/>
</dbReference>
<dbReference type="EMBL" id="MU003765">
    <property type="protein sequence ID" value="KAF2726040.1"/>
    <property type="molecule type" value="Genomic_DNA"/>
</dbReference>
<feature type="domain" description="tRNA/rRNA methyltransferase SpoU type" evidence="6">
    <location>
        <begin position="98"/>
        <end position="267"/>
    </location>
</feature>
<keyword evidence="8" id="KW-1185">Reference proteome</keyword>
<dbReference type="Proteomes" id="UP000799441">
    <property type="component" value="Unassembled WGS sequence"/>
</dbReference>
<evidence type="ECO:0000313" key="7">
    <source>
        <dbReference type="EMBL" id="KAF2726040.1"/>
    </source>
</evidence>